<protein>
    <submittedName>
        <fullName evidence="2">Uncharacterized protein</fullName>
    </submittedName>
</protein>
<accession>A0A830BCY2</accession>
<dbReference type="AlphaFoldDB" id="A0A830BCY2"/>
<feature type="region of interest" description="Disordered" evidence="1">
    <location>
        <begin position="25"/>
        <end position="87"/>
    </location>
</feature>
<dbReference type="PANTHER" id="PTHR46250:SF15">
    <property type="entry name" value="OS01G0523800 PROTEIN"/>
    <property type="match status" value="1"/>
</dbReference>
<keyword evidence="3" id="KW-1185">Reference proteome</keyword>
<dbReference type="EMBL" id="BMAC01000076">
    <property type="protein sequence ID" value="GFP83972.1"/>
    <property type="molecule type" value="Genomic_DNA"/>
</dbReference>
<dbReference type="PANTHER" id="PTHR46250">
    <property type="entry name" value="MYB/SANT-LIKE DNA-BINDING DOMAIN PROTEIN-RELATED"/>
    <property type="match status" value="1"/>
</dbReference>
<sequence>MRFKSWPLYGDWCDIFGKDRATGENAQGFADDVDEIPRHPDATNGVDYDVPSRSEPGSPTVECENRSRRPAESSSTGRKGKRKKRIADEPLTEQVCQMIEAFCEKTNKRLGDLAQRIGYEQDAKKQRTRVFDSMASMNFLTMEQKIAVSKKLCTNNDDTDLFFSLDEDNKSVMVRMLLEGRL</sequence>
<gene>
    <name evidence="2" type="ORF">PHJA_000540800</name>
</gene>
<evidence type="ECO:0000256" key="1">
    <source>
        <dbReference type="SAM" id="MobiDB-lite"/>
    </source>
</evidence>
<evidence type="ECO:0000313" key="2">
    <source>
        <dbReference type="EMBL" id="GFP83972.1"/>
    </source>
</evidence>
<dbReference type="Proteomes" id="UP000653305">
    <property type="component" value="Unassembled WGS sequence"/>
</dbReference>
<evidence type="ECO:0000313" key="3">
    <source>
        <dbReference type="Proteomes" id="UP000653305"/>
    </source>
</evidence>
<name>A0A830BCY2_9LAMI</name>
<organism evidence="2 3">
    <name type="scientific">Phtheirospermum japonicum</name>
    <dbReference type="NCBI Taxonomy" id="374723"/>
    <lineage>
        <taxon>Eukaryota</taxon>
        <taxon>Viridiplantae</taxon>
        <taxon>Streptophyta</taxon>
        <taxon>Embryophyta</taxon>
        <taxon>Tracheophyta</taxon>
        <taxon>Spermatophyta</taxon>
        <taxon>Magnoliopsida</taxon>
        <taxon>eudicotyledons</taxon>
        <taxon>Gunneridae</taxon>
        <taxon>Pentapetalae</taxon>
        <taxon>asterids</taxon>
        <taxon>lamiids</taxon>
        <taxon>Lamiales</taxon>
        <taxon>Orobanchaceae</taxon>
        <taxon>Orobanchaceae incertae sedis</taxon>
        <taxon>Phtheirospermum</taxon>
    </lineage>
</organism>
<proteinExistence type="predicted"/>
<comment type="caution">
    <text evidence="2">The sequence shown here is derived from an EMBL/GenBank/DDBJ whole genome shotgun (WGS) entry which is preliminary data.</text>
</comment>
<reference evidence="2" key="1">
    <citation type="submission" date="2020-07" db="EMBL/GenBank/DDBJ databases">
        <title>Ethylene signaling mediates host invasion by parasitic plants.</title>
        <authorList>
            <person name="Yoshida S."/>
        </authorList>
    </citation>
    <scope>NUCLEOTIDE SEQUENCE</scope>
    <source>
        <strain evidence="2">Okayama</strain>
    </source>
</reference>
<dbReference type="OrthoDB" id="1750974at2759"/>